<name>A0A4T9TKE5_9ACTN</name>
<evidence type="ECO:0000256" key="3">
    <source>
        <dbReference type="ARBA" id="ARBA00008207"/>
    </source>
</evidence>
<organism evidence="19 20">
    <name type="scientific">Parvibacter caecicola</name>
    <dbReference type="NCBI Taxonomy" id="747645"/>
    <lineage>
        <taxon>Bacteria</taxon>
        <taxon>Bacillati</taxon>
        <taxon>Actinomycetota</taxon>
        <taxon>Coriobacteriia</taxon>
        <taxon>Coriobacteriales</taxon>
        <taxon>Coriobacteriaceae</taxon>
        <taxon>Parvibacter</taxon>
    </lineage>
</organism>
<dbReference type="Proteomes" id="UP000309454">
    <property type="component" value="Unassembled WGS sequence"/>
</dbReference>
<dbReference type="OrthoDB" id="9801033at2"/>
<keyword evidence="6" id="KW-0004">4Fe-4S</keyword>
<evidence type="ECO:0000313" key="19">
    <source>
        <dbReference type="EMBL" id="TJW12433.1"/>
    </source>
</evidence>
<keyword evidence="9" id="KW-0671">Queuosine biosynthesis</keyword>
<keyword evidence="7" id="KW-0819">tRNA processing</keyword>
<dbReference type="RefSeq" id="WP_136845313.1">
    <property type="nucleotide sequence ID" value="NZ_CANPEU010000009.1"/>
</dbReference>
<evidence type="ECO:0000256" key="6">
    <source>
        <dbReference type="ARBA" id="ARBA00022485"/>
    </source>
</evidence>
<feature type="compositionally biased region" description="Basic and acidic residues" evidence="17">
    <location>
        <begin position="269"/>
        <end position="286"/>
    </location>
</feature>
<dbReference type="PANTHER" id="PTHR36701:SF1">
    <property type="entry name" value="EPOXYQUEUOSINE REDUCTASE QUEH"/>
    <property type="match status" value="1"/>
</dbReference>
<dbReference type="AlphaFoldDB" id="A0A4T9TKE5"/>
<evidence type="ECO:0000256" key="8">
    <source>
        <dbReference type="ARBA" id="ARBA00022723"/>
    </source>
</evidence>
<evidence type="ECO:0000256" key="1">
    <source>
        <dbReference type="ARBA" id="ARBA00002268"/>
    </source>
</evidence>
<keyword evidence="14" id="KW-0676">Redox-active center</keyword>
<keyword evidence="10" id="KW-0560">Oxidoreductase</keyword>
<dbReference type="UniPathway" id="UPA00392"/>
<dbReference type="GO" id="GO:0051539">
    <property type="term" value="F:4 iron, 4 sulfur cluster binding"/>
    <property type="evidence" value="ECO:0007669"/>
    <property type="project" value="UniProtKB-KW"/>
</dbReference>
<protein>
    <recommendedName>
        <fullName evidence="5">Epoxyqueuosine reductase QueH</fullName>
        <ecNumber evidence="4">1.17.99.6</ecNumber>
    </recommendedName>
    <alternativeName>
        <fullName evidence="15">Queuosine biosynthesis protein QueH</fullName>
    </alternativeName>
</protein>
<evidence type="ECO:0000313" key="21">
    <source>
        <dbReference type="Proteomes" id="UP000530850"/>
    </source>
</evidence>
<dbReference type="EC" id="1.17.99.6" evidence="4"/>
<evidence type="ECO:0000256" key="16">
    <source>
        <dbReference type="ARBA" id="ARBA00047415"/>
    </source>
</evidence>
<evidence type="ECO:0000256" key="12">
    <source>
        <dbReference type="ARBA" id="ARBA00023014"/>
    </source>
</evidence>
<reference evidence="19 20" key="1">
    <citation type="submission" date="2019-04" db="EMBL/GenBank/DDBJ databases">
        <title>Microbes associate with the intestines of laboratory mice.</title>
        <authorList>
            <person name="Navarre W."/>
            <person name="Wong E."/>
            <person name="Huang K.C."/>
            <person name="Tropini C."/>
            <person name="Ng K."/>
            <person name="Yu B."/>
        </authorList>
    </citation>
    <scope>NUCLEOTIDE SEQUENCE [LARGE SCALE GENOMIC DNA]</scope>
    <source>
        <strain evidence="19 20">NM48_B13</strain>
    </source>
</reference>
<gene>
    <name evidence="19" type="ORF">E5982_02215</name>
    <name evidence="18" type="ORF">FHR31_000107</name>
</gene>
<evidence type="ECO:0000256" key="4">
    <source>
        <dbReference type="ARBA" id="ARBA00012622"/>
    </source>
</evidence>
<dbReference type="GO" id="GO:0046872">
    <property type="term" value="F:metal ion binding"/>
    <property type="evidence" value="ECO:0007669"/>
    <property type="project" value="UniProtKB-KW"/>
</dbReference>
<comment type="function">
    <text evidence="1">Catalyzes the conversion of epoxyqueuosine (oQ) to queuosine (Q), which is a hypermodified base found in the wobble positions of tRNA(Asp), tRNA(Asn), tRNA(His) and tRNA(Tyr).</text>
</comment>
<comment type="catalytic activity">
    <reaction evidence="16">
        <text>epoxyqueuosine(34) in tRNA + AH2 = queuosine(34) in tRNA + A + H2O</text>
        <dbReference type="Rhea" id="RHEA:32159"/>
        <dbReference type="Rhea" id="RHEA-COMP:18571"/>
        <dbReference type="Rhea" id="RHEA-COMP:18582"/>
        <dbReference type="ChEBI" id="CHEBI:13193"/>
        <dbReference type="ChEBI" id="CHEBI:15377"/>
        <dbReference type="ChEBI" id="CHEBI:17499"/>
        <dbReference type="ChEBI" id="CHEBI:194431"/>
        <dbReference type="ChEBI" id="CHEBI:194443"/>
        <dbReference type="EC" id="1.17.99.6"/>
    </reaction>
</comment>
<evidence type="ECO:0000256" key="2">
    <source>
        <dbReference type="ARBA" id="ARBA00004691"/>
    </source>
</evidence>
<comment type="similarity">
    <text evidence="3">Belongs to the QueH family.</text>
</comment>
<dbReference type="GO" id="GO:0052693">
    <property type="term" value="F:epoxyqueuosine reductase activity"/>
    <property type="evidence" value="ECO:0007669"/>
    <property type="project" value="UniProtKB-EC"/>
</dbReference>
<evidence type="ECO:0000256" key="11">
    <source>
        <dbReference type="ARBA" id="ARBA00023004"/>
    </source>
</evidence>
<dbReference type="Proteomes" id="UP000530850">
    <property type="component" value="Unassembled WGS sequence"/>
</dbReference>
<dbReference type="Pfam" id="PF02677">
    <property type="entry name" value="QueH"/>
    <property type="match status" value="2"/>
</dbReference>
<evidence type="ECO:0000256" key="15">
    <source>
        <dbReference type="ARBA" id="ARBA00031446"/>
    </source>
</evidence>
<evidence type="ECO:0000256" key="7">
    <source>
        <dbReference type="ARBA" id="ARBA00022694"/>
    </source>
</evidence>
<keyword evidence="13" id="KW-1015">Disulfide bond</keyword>
<proteinExistence type="inferred from homology"/>
<dbReference type="EMBL" id="JACHYA010000001">
    <property type="protein sequence ID" value="MBB3170327.1"/>
    <property type="molecule type" value="Genomic_DNA"/>
</dbReference>
<evidence type="ECO:0000313" key="18">
    <source>
        <dbReference type="EMBL" id="MBB3170327.1"/>
    </source>
</evidence>
<dbReference type="PANTHER" id="PTHR36701">
    <property type="entry name" value="EPOXYQUEUOSINE REDUCTASE QUEH"/>
    <property type="match status" value="1"/>
</dbReference>
<accession>A0A4T9TKE5</accession>
<comment type="caution">
    <text evidence="19">The sequence shown here is derived from an EMBL/GenBank/DDBJ whole genome shotgun (WGS) entry which is preliminary data.</text>
</comment>
<keyword evidence="20" id="KW-1185">Reference proteome</keyword>
<feature type="region of interest" description="Disordered" evidence="17">
    <location>
        <begin position="261"/>
        <end position="301"/>
    </location>
</feature>
<evidence type="ECO:0000256" key="13">
    <source>
        <dbReference type="ARBA" id="ARBA00023157"/>
    </source>
</evidence>
<evidence type="ECO:0000256" key="9">
    <source>
        <dbReference type="ARBA" id="ARBA00022785"/>
    </source>
</evidence>
<sequence length="314" mass="34619">METRENTGKLLLHACCGPCSLEPVRLLREAGVQPVLYYANSNIYPPEEYDRRLGTIRAWAAGEGLQLEEGAYCPEAWEATAGKAGEAAKERFGTVIHEAQPAPARTGEGADGDAGAAVGADAGTAAIAGDAGVFGTPEAPNVPADSEPAEAPGPAEQARQARCRACYRQRFAEAARFAAENGYSQLGTTLSVSPYQYTAIIEEELRFAAEAHGLEPLFADYRPYYDAATQRSREEGMYRQNYCGCRFSAEEAQAEREQRKQLRAQARRARLEQTADARAQEEDQRQRNRKEKRAYQLKQQRKRAILKSLREAHS</sequence>
<evidence type="ECO:0000256" key="5">
    <source>
        <dbReference type="ARBA" id="ARBA00016895"/>
    </source>
</evidence>
<feature type="region of interest" description="Disordered" evidence="17">
    <location>
        <begin position="136"/>
        <end position="155"/>
    </location>
</feature>
<dbReference type="InterPro" id="IPR003828">
    <property type="entry name" value="QueH"/>
</dbReference>
<evidence type="ECO:0000256" key="10">
    <source>
        <dbReference type="ARBA" id="ARBA00023002"/>
    </source>
</evidence>
<keyword evidence="12" id="KW-0411">Iron-sulfur</keyword>
<evidence type="ECO:0000256" key="17">
    <source>
        <dbReference type="SAM" id="MobiDB-lite"/>
    </source>
</evidence>
<reference evidence="18 21" key="2">
    <citation type="submission" date="2020-08" db="EMBL/GenBank/DDBJ databases">
        <title>Sequencing the genomes of 1000 actinobacteria strains.</title>
        <authorList>
            <person name="Klenk H.-P."/>
        </authorList>
    </citation>
    <scope>NUCLEOTIDE SEQUENCE [LARGE SCALE GENOMIC DNA]</scope>
    <source>
        <strain evidence="18 21">DSM 22242</strain>
    </source>
</reference>
<evidence type="ECO:0000256" key="14">
    <source>
        <dbReference type="ARBA" id="ARBA00023284"/>
    </source>
</evidence>
<keyword evidence="8" id="KW-0479">Metal-binding</keyword>
<keyword evidence="11" id="KW-0408">Iron</keyword>
<dbReference type="EMBL" id="SSTM01000001">
    <property type="protein sequence ID" value="TJW12433.1"/>
    <property type="molecule type" value="Genomic_DNA"/>
</dbReference>
<dbReference type="GO" id="GO:0008616">
    <property type="term" value="P:tRNA queuosine(34) biosynthetic process"/>
    <property type="evidence" value="ECO:0007669"/>
    <property type="project" value="UniProtKB-UniPathway"/>
</dbReference>
<evidence type="ECO:0000313" key="20">
    <source>
        <dbReference type="Proteomes" id="UP000309454"/>
    </source>
</evidence>
<comment type="pathway">
    <text evidence="2">tRNA modification; tRNA-queuosine biosynthesis.</text>
</comment>